<protein>
    <submittedName>
        <fullName evidence="1">Uncharacterized protein</fullName>
    </submittedName>
</protein>
<organism evidence="1 2">
    <name type="scientific">Candidatus Accumulibacter proximus</name>
    <dbReference type="NCBI Taxonomy" id="2954385"/>
    <lineage>
        <taxon>Bacteria</taxon>
        <taxon>Pseudomonadati</taxon>
        <taxon>Pseudomonadota</taxon>
        <taxon>Betaproteobacteria</taxon>
        <taxon>Candidatus Accumulibacter</taxon>
    </lineage>
</organism>
<dbReference type="EMBL" id="JADJMH010000013">
    <property type="protein sequence ID" value="MBK7675701.1"/>
    <property type="molecule type" value="Genomic_DNA"/>
</dbReference>
<sequence>MLGWGDFIGGFVGAAAGAEEQHEWKAGKLTDLVLDAIRSGHMVLVVHTRTAAKATLVRDVVGDSVGLQNAALPLIGRIFPNTF</sequence>
<proteinExistence type="predicted"/>
<accession>A0A935Q0X0</accession>
<comment type="caution">
    <text evidence="1">The sequence shown here is derived from an EMBL/GenBank/DDBJ whole genome shotgun (WGS) entry which is preliminary data.</text>
</comment>
<reference evidence="1 2" key="1">
    <citation type="submission" date="2020-10" db="EMBL/GenBank/DDBJ databases">
        <title>Connecting structure to function with the recovery of over 1000 high-quality activated sludge metagenome-assembled genomes encoding full-length rRNA genes using long-read sequencing.</title>
        <authorList>
            <person name="Singleton C.M."/>
            <person name="Petriglieri F."/>
            <person name="Kristensen J.M."/>
            <person name="Kirkegaard R.H."/>
            <person name="Michaelsen T.Y."/>
            <person name="Andersen M.H."/>
            <person name="Karst S.M."/>
            <person name="Dueholm M.S."/>
            <person name="Nielsen P.H."/>
            <person name="Albertsen M."/>
        </authorList>
    </citation>
    <scope>NUCLEOTIDE SEQUENCE [LARGE SCALE GENOMIC DNA]</scope>
    <source>
        <strain evidence="1">EsbW_18-Q3-R4-48_BATAC.285</strain>
    </source>
</reference>
<gene>
    <name evidence="1" type="ORF">IPJ27_13605</name>
</gene>
<dbReference type="AlphaFoldDB" id="A0A935Q0X0"/>
<dbReference type="Proteomes" id="UP000697998">
    <property type="component" value="Unassembled WGS sequence"/>
</dbReference>
<name>A0A935Q0X0_9PROT</name>
<evidence type="ECO:0000313" key="1">
    <source>
        <dbReference type="EMBL" id="MBK7675701.1"/>
    </source>
</evidence>
<evidence type="ECO:0000313" key="2">
    <source>
        <dbReference type="Proteomes" id="UP000697998"/>
    </source>
</evidence>